<dbReference type="PANTHER" id="PTHR47505">
    <property type="entry name" value="DNA UTILIZATION PROTEIN YHGH"/>
    <property type="match status" value="1"/>
</dbReference>
<evidence type="ECO:0000313" key="4">
    <source>
        <dbReference type="Proteomes" id="UP001139353"/>
    </source>
</evidence>
<evidence type="ECO:0000259" key="2">
    <source>
        <dbReference type="Pfam" id="PF00156"/>
    </source>
</evidence>
<dbReference type="Pfam" id="PF00156">
    <property type="entry name" value="Pribosyltran"/>
    <property type="match status" value="1"/>
</dbReference>
<dbReference type="InterPro" id="IPR051910">
    <property type="entry name" value="ComF/GntX_DNA_util-trans"/>
</dbReference>
<dbReference type="EMBL" id="JAJLJH010000008">
    <property type="protein sequence ID" value="MCK9688416.1"/>
    <property type="molecule type" value="Genomic_DNA"/>
</dbReference>
<sequence length="241" mass="26863">MTNARNLLARWRAAAGGRCLVCRGWCDGGLCRHCDARFAFARERCDGCGLPFVVPPTDGDNARCVRCRLAPPPWSRVVTGVDYGYPWDRPLADLKFHQRLEPADALLRPLLARLDDLRGSDVRVACVPLSRERLRERGYNQSWELARRLARALSLDARADALFRVRDTGHQLGLHRSERARNLQGAFVVTPRHAAWVRGARIALVDDVLTTGATAQAATRTLRAAGAREVHVWVVARTPES</sequence>
<dbReference type="RefSeq" id="WP_275684456.1">
    <property type="nucleotide sequence ID" value="NZ_JAJLJH010000008.1"/>
</dbReference>
<evidence type="ECO:0000256" key="1">
    <source>
        <dbReference type="ARBA" id="ARBA00008007"/>
    </source>
</evidence>
<dbReference type="InterPro" id="IPR000836">
    <property type="entry name" value="PRTase_dom"/>
</dbReference>
<gene>
    <name evidence="3" type="ORF">LPC04_22130</name>
</gene>
<dbReference type="PANTHER" id="PTHR47505:SF1">
    <property type="entry name" value="DNA UTILIZATION PROTEIN YHGH"/>
    <property type="match status" value="1"/>
</dbReference>
<dbReference type="InterPro" id="IPR029057">
    <property type="entry name" value="PRTase-like"/>
</dbReference>
<feature type="domain" description="Phosphoribosyltransferase" evidence="2">
    <location>
        <begin position="174"/>
        <end position="240"/>
    </location>
</feature>
<name>A0A9X1YSI3_9BURK</name>
<dbReference type="Gene3D" id="3.40.50.2020">
    <property type="match status" value="1"/>
</dbReference>
<evidence type="ECO:0000313" key="3">
    <source>
        <dbReference type="EMBL" id="MCK9688416.1"/>
    </source>
</evidence>
<accession>A0A9X1YSI3</accession>
<protein>
    <submittedName>
        <fullName evidence="3">ComF family protein</fullName>
    </submittedName>
</protein>
<proteinExistence type="inferred from homology"/>
<dbReference type="SUPFAM" id="SSF53271">
    <property type="entry name" value="PRTase-like"/>
    <property type="match status" value="1"/>
</dbReference>
<reference evidence="3" key="1">
    <citation type="submission" date="2021-11" db="EMBL/GenBank/DDBJ databases">
        <title>BS-T2-15 a new species belonging to the Comamonadaceae family isolated from the soil of a French oak forest.</title>
        <authorList>
            <person name="Mieszkin S."/>
            <person name="Alain K."/>
        </authorList>
    </citation>
    <scope>NUCLEOTIDE SEQUENCE</scope>
    <source>
        <strain evidence="3">BS-T2-15</strain>
    </source>
</reference>
<organism evidence="3 4">
    <name type="scientific">Scleromatobacter humisilvae</name>
    <dbReference type="NCBI Taxonomy" id="2897159"/>
    <lineage>
        <taxon>Bacteria</taxon>
        <taxon>Pseudomonadati</taxon>
        <taxon>Pseudomonadota</taxon>
        <taxon>Betaproteobacteria</taxon>
        <taxon>Burkholderiales</taxon>
        <taxon>Sphaerotilaceae</taxon>
        <taxon>Scleromatobacter</taxon>
    </lineage>
</organism>
<dbReference type="Proteomes" id="UP001139353">
    <property type="component" value="Unassembled WGS sequence"/>
</dbReference>
<comment type="caution">
    <text evidence="3">The sequence shown here is derived from an EMBL/GenBank/DDBJ whole genome shotgun (WGS) entry which is preliminary data.</text>
</comment>
<dbReference type="AlphaFoldDB" id="A0A9X1YSI3"/>
<keyword evidence="4" id="KW-1185">Reference proteome</keyword>
<comment type="similarity">
    <text evidence="1">Belongs to the ComF/GntX family.</text>
</comment>